<evidence type="ECO:0000313" key="2">
    <source>
        <dbReference type="EMBL" id="TEW65061.1"/>
    </source>
</evidence>
<gene>
    <name evidence="2" type="ORF">E2R65_14185</name>
    <name evidence="1" type="ORF">GGR35_002290</name>
</gene>
<reference evidence="2 3" key="1">
    <citation type="journal article" date="2016" name="Int. J. Syst. Evol. Microbiol.">
        <title>Proposal of Mucilaginibacter phyllosphaerae sp. nov. isolated from the phyllosphere of Galium album.</title>
        <authorList>
            <person name="Aydogan E.L."/>
            <person name="Busse H.J."/>
            <person name="Moser G."/>
            <person name="Muller C."/>
            <person name="Kampfer P."/>
            <person name="Glaeser S.P."/>
        </authorList>
    </citation>
    <scope>NUCLEOTIDE SEQUENCE [LARGE SCALE GENOMIC DNA]</scope>
    <source>
        <strain evidence="2 3">PP-F2FG21</strain>
    </source>
</reference>
<dbReference type="AlphaFoldDB" id="A0A4Y8AB50"/>
<protein>
    <submittedName>
        <fullName evidence="2">Uncharacterized protein</fullName>
    </submittedName>
</protein>
<keyword evidence="4" id="KW-1185">Reference proteome</keyword>
<reference evidence="1 4" key="3">
    <citation type="submission" date="2020-08" db="EMBL/GenBank/DDBJ databases">
        <title>Genomic Encyclopedia of Type Strains, Phase IV (KMG-IV): sequencing the most valuable type-strain genomes for metagenomic binning, comparative biology and taxonomic classification.</title>
        <authorList>
            <person name="Goeker M."/>
        </authorList>
    </citation>
    <scope>NUCLEOTIDE SEQUENCE [LARGE SCALE GENOMIC DNA]</scope>
    <source>
        <strain evidence="1 4">DSM 100995</strain>
    </source>
</reference>
<accession>A0A4Y8AB50</accession>
<reference evidence="2" key="2">
    <citation type="submission" date="2019-03" db="EMBL/GenBank/DDBJ databases">
        <authorList>
            <person name="Yan Y.-Q."/>
            <person name="Du Z.-J."/>
        </authorList>
    </citation>
    <scope>NUCLEOTIDE SEQUENCE</scope>
    <source>
        <strain evidence="2">PP-F2FG21</strain>
    </source>
</reference>
<proteinExistence type="predicted"/>
<comment type="caution">
    <text evidence="2">The sequence shown here is derived from an EMBL/GenBank/DDBJ whole genome shotgun (WGS) entry which is preliminary data.</text>
</comment>
<evidence type="ECO:0000313" key="4">
    <source>
        <dbReference type="Proteomes" id="UP000583101"/>
    </source>
</evidence>
<evidence type="ECO:0000313" key="3">
    <source>
        <dbReference type="Proteomes" id="UP000297248"/>
    </source>
</evidence>
<evidence type="ECO:0000313" key="1">
    <source>
        <dbReference type="EMBL" id="MBB3969677.1"/>
    </source>
</evidence>
<dbReference type="Proteomes" id="UP000583101">
    <property type="component" value="Unassembled WGS sequence"/>
</dbReference>
<dbReference type="EMBL" id="SNQG01000005">
    <property type="protein sequence ID" value="TEW65061.1"/>
    <property type="molecule type" value="Genomic_DNA"/>
</dbReference>
<name>A0A4Y8AB50_9SPHI</name>
<dbReference type="Proteomes" id="UP000297248">
    <property type="component" value="Unassembled WGS sequence"/>
</dbReference>
<organism evidence="2 3">
    <name type="scientific">Mucilaginibacter phyllosphaerae</name>
    <dbReference type="NCBI Taxonomy" id="1812349"/>
    <lineage>
        <taxon>Bacteria</taxon>
        <taxon>Pseudomonadati</taxon>
        <taxon>Bacteroidota</taxon>
        <taxon>Sphingobacteriia</taxon>
        <taxon>Sphingobacteriales</taxon>
        <taxon>Sphingobacteriaceae</taxon>
        <taxon>Mucilaginibacter</taxon>
    </lineage>
</organism>
<dbReference type="RefSeq" id="WP_134337136.1">
    <property type="nucleotide sequence ID" value="NZ_BMCZ01000005.1"/>
</dbReference>
<sequence length="106" mass="12555">MINRQRRRAENIIRCHKNVRMLHLIIAENNKIKKIESVIASTKYPQLVSYHKNKLIVAEGFTKKHAVKIQFDFLREQMQKAKIAFEDYYTQLDALLENISINVVNE</sequence>
<dbReference type="EMBL" id="JACIEG010000004">
    <property type="protein sequence ID" value="MBB3969677.1"/>
    <property type="molecule type" value="Genomic_DNA"/>
</dbReference>